<dbReference type="AlphaFoldDB" id="A0A844T0V8"/>
<evidence type="ECO:0000313" key="2">
    <source>
        <dbReference type="Proteomes" id="UP000449969"/>
    </source>
</evidence>
<dbReference type="OrthoDB" id="8449565at2"/>
<comment type="caution">
    <text evidence="1">The sequence shown here is derived from an EMBL/GenBank/DDBJ whole genome shotgun (WGS) entry which is preliminary data.</text>
</comment>
<keyword evidence="2" id="KW-1185">Reference proteome</keyword>
<evidence type="ECO:0000313" key="1">
    <source>
        <dbReference type="EMBL" id="MVT72447.1"/>
    </source>
</evidence>
<dbReference type="Proteomes" id="UP000449969">
    <property type="component" value="Unassembled WGS sequence"/>
</dbReference>
<gene>
    <name evidence="1" type="ORF">GPL20_04895</name>
</gene>
<dbReference type="EMBL" id="WQNE01000003">
    <property type="protein sequence ID" value="MVT72447.1"/>
    <property type="molecule type" value="Genomic_DNA"/>
</dbReference>
<organism evidence="1 2">
    <name type="scientific">Bradyrhizobium cajani</name>
    <dbReference type="NCBI Taxonomy" id="1928661"/>
    <lineage>
        <taxon>Bacteria</taxon>
        <taxon>Pseudomonadati</taxon>
        <taxon>Pseudomonadota</taxon>
        <taxon>Alphaproteobacteria</taxon>
        <taxon>Hyphomicrobiales</taxon>
        <taxon>Nitrobacteraceae</taxon>
        <taxon>Bradyrhizobium</taxon>
    </lineage>
</organism>
<proteinExistence type="predicted"/>
<accession>A0A844T0V8</accession>
<reference evidence="1 2" key="1">
    <citation type="submission" date="2019-12" db="EMBL/GenBank/DDBJ databases">
        <title>Draft genome sequences Bradyrhizobium cajani AMBPC1010, Bradyrhizobium pachyrhizi AMBPC1040 and Bradyrhizobium yuanmingense ALSPC3051, three plant growth promoting strains isolated from nodules of Cajanus cajan L. in Dominican Republic.</title>
        <authorList>
            <person name="Flores-Felix J.D."/>
            <person name="Araujo J."/>
            <person name="Diaz-Alcantara C."/>
            <person name="Gonzalez-Andres F."/>
            <person name="Velazquez E."/>
        </authorList>
    </citation>
    <scope>NUCLEOTIDE SEQUENCE [LARGE SCALE GENOMIC DNA]</scope>
    <source>
        <strain evidence="1 2">1010</strain>
    </source>
</reference>
<sequence length="183" mass="19372">MEKLVPLDAMTKVVEVLSPLSSEDRARVIGAALALLGDAQSMIAAPTFGGSKADGVELDALPSRAKSWMSQHGVSTVELQQIFHIEGGVADFIAAVPGRNKKEQTYNAYVLTGLGQLLCTGAPTFADKAARALCEISGCYDSANHAAHMKDKGNEFTGSKDKGWTLTAPGLKRAAELIKELQK</sequence>
<protein>
    <submittedName>
        <fullName evidence="1">Uncharacterized protein</fullName>
    </submittedName>
</protein>
<name>A0A844T0V8_9BRAD</name>
<dbReference type="RefSeq" id="WP_157328269.1">
    <property type="nucleotide sequence ID" value="NZ_JANADL010000022.1"/>
</dbReference>